<dbReference type="GO" id="GO:0051607">
    <property type="term" value="P:defense response to virus"/>
    <property type="evidence" value="ECO:0007669"/>
    <property type="project" value="UniProtKB-KW"/>
</dbReference>
<dbReference type="InterPro" id="IPR048445">
    <property type="entry name" value="DncV-like_NTFase"/>
</dbReference>
<dbReference type="GO" id="GO:0046872">
    <property type="term" value="F:metal ion binding"/>
    <property type="evidence" value="ECO:0007669"/>
    <property type="project" value="UniProtKB-KW"/>
</dbReference>
<evidence type="ECO:0000256" key="4">
    <source>
        <dbReference type="ARBA" id="ARBA00022741"/>
    </source>
</evidence>
<evidence type="ECO:0000256" key="8">
    <source>
        <dbReference type="ARBA" id="ARBA00023118"/>
    </source>
</evidence>
<keyword evidence="3" id="KW-0479">Metal-binding</keyword>
<dbReference type="AlphaFoldDB" id="A0A3E0J8C2"/>
<proteinExistence type="predicted"/>
<dbReference type="Pfam" id="PF18134">
    <property type="entry name" value="AGS_C"/>
    <property type="match status" value="1"/>
</dbReference>
<dbReference type="Proteomes" id="UP000256305">
    <property type="component" value="Unassembled WGS sequence"/>
</dbReference>
<evidence type="ECO:0000256" key="9">
    <source>
        <dbReference type="ARBA" id="ARBA00044145"/>
    </source>
</evidence>
<evidence type="ECO:0000313" key="13">
    <source>
        <dbReference type="EMBL" id="REJ09039.1"/>
    </source>
</evidence>
<evidence type="ECO:0000256" key="2">
    <source>
        <dbReference type="ARBA" id="ARBA00022695"/>
    </source>
</evidence>
<comment type="catalytic activity">
    <reaction evidence="10">
        <text>GTP + ATP = 3',3'-cGAMP + 2 diphosphate</text>
        <dbReference type="Rhea" id="RHEA:35647"/>
        <dbReference type="ChEBI" id="CHEBI:30616"/>
        <dbReference type="ChEBI" id="CHEBI:33019"/>
        <dbReference type="ChEBI" id="CHEBI:37565"/>
        <dbReference type="ChEBI" id="CHEBI:71501"/>
    </reaction>
    <physiologicalReaction direction="left-to-right" evidence="10">
        <dbReference type="Rhea" id="RHEA:35648"/>
    </physiologicalReaction>
</comment>
<dbReference type="GO" id="GO:0005524">
    <property type="term" value="F:ATP binding"/>
    <property type="evidence" value="ECO:0007669"/>
    <property type="project" value="UniProtKB-KW"/>
</dbReference>
<dbReference type="RefSeq" id="WP_115823795.1">
    <property type="nucleotide sequence ID" value="NZ_QUAE01000008.1"/>
</dbReference>
<keyword evidence="14" id="KW-1185">Reference proteome</keyword>
<dbReference type="EMBL" id="QUAE01000008">
    <property type="protein sequence ID" value="REJ09039.1"/>
    <property type="molecule type" value="Genomic_DNA"/>
</dbReference>
<evidence type="ECO:0000259" key="11">
    <source>
        <dbReference type="Pfam" id="PF18134"/>
    </source>
</evidence>
<evidence type="ECO:0000256" key="1">
    <source>
        <dbReference type="ARBA" id="ARBA00022679"/>
    </source>
</evidence>
<keyword evidence="7" id="KW-0546">Nucleotide metabolism</keyword>
<keyword evidence="4" id="KW-0547">Nucleotide-binding</keyword>
<evidence type="ECO:0000256" key="3">
    <source>
        <dbReference type="ARBA" id="ARBA00022723"/>
    </source>
</evidence>
<evidence type="ECO:0000256" key="6">
    <source>
        <dbReference type="ARBA" id="ARBA00022842"/>
    </source>
</evidence>
<sequence length="462" mass="53947">MYDLSSKFNTFYRNHVVLSNDERSNLVEKKNLNVRRLKDGLIEYNEEKGRDYKLAEEPVVQGSVAMFTVTQNESNDYDIDVAIIFEKDAIPSGPIATKNFLVEALKKKTTQFNVQPEAKANCVRIEYADGYHIDFAIYRRSKKEGEDEYTYEHGGGLEWRERDPRSITKWFNQQNKNHNYRLREIIRLLKMFSKSRPGNWKKMPGGLILSVLAEEKIQEYERIDERFYYSLKEIKNRLLWNKEVKNPTDSSKSLNLVSSDNDKMTNLYNRLSDQLSKLDILFEPDCTHVKAIEAWEGFFNHSYWTEQKESLSEAGALKKAHASYTSSQESLNYRETEEFITHYFGSSLKKYRLEIDCAVTHRGKRIGVLSMILRRRELLLPGYSLEFYISDTDVPDPYKVFWKVKNEGEVAKEQDSIRGQIFEGGKTHSEPTSFKGNHYVECYIVKSGLVEARKRISVPIKV</sequence>
<reference evidence="13 14" key="1">
    <citation type="submission" date="2018-08" db="EMBL/GenBank/DDBJ databases">
        <title>Genome sequence of Halobacillus trueperi KCTC 3686.</title>
        <authorList>
            <person name="Cho K.H."/>
            <person name="Kwak M.-J."/>
            <person name="Kim B.-Y."/>
            <person name="Chun J."/>
        </authorList>
    </citation>
    <scope>NUCLEOTIDE SEQUENCE [LARGE SCALE GENOMIC DNA]</scope>
    <source>
        <strain evidence="13 14">KCTC 3686</strain>
    </source>
</reference>
<name>A0A3E0J8C2_9BACI</name>
<evidence type="ECO:0000313" key="14">
    <source>
        <dbReference type="Proteomes" id="UP000256305"/>
    </source>
</evidence>
<dbReference type="InterPro" id="IPR040511">
    <property type="entry name" value="AGS_C"/>
</dbReference>
<keyword evidence="6" id="KW-0460">Magnesium</keyword>
<protein>
    <recommendedName>
        <fullName evidence="9">Cyclic GMP-AMP synthase</fullName>
    </recommendedName>
</protein>
<evidence type="ECO:0000256" key="5">
    <source>
        <dbReference type="ARBA" id="ARBA00022840"/>
    </source>
</evidence>
<gene>
    <name evidence="13" type="ORF">DYE48_11715</name>
</gene>
<keyword evidence="1 13" id="KW-0808">Transferase</keyword>
<organism evidence="13 14">
    <name type="scientific">Halobacillus trueperi</name>
    <dbReference type="NCBI Taxonomy" id="156205"/>
    <lineage>
        <taxon>Bacteria</taxon>
        <taxon>Bacillati</taxon>
        <taxon>Bacillota</taxon>
        <taxon>Bacilli</taxon>
        <taxon>Bacillales</taxon>
        <taxon>Bacillaceae</taxon>
        <taxon>Halobacillus</taxon>
    </lineage>
</organism>
<keyword evidence="2" id="KW-0548">Nucleotidyltransferase</keyword>
<evidence type="ECO:0000259" key="12">
    <source>
        <dbReference type="Pfam" id="PF21654"/>
    </source>
</evidence>
<evidence type="ECO:0000256" key="10">
    <source>
        <dbReference type="ARBA" id="ARBA00048304"/>
    </source>
</evidence>
<feature type="domain" description="Adenylyl/Guanylyl and SMODS C-terminal sensor" evidence="11">
    <location>
        <begin position="335"/>
        <end position="461"/>
    </location>
</feature>
<comment type="caution">
    <text evidence="13">The sequence shown here is derived from an EMBL/GenBank/DDBJ whole genome shotgun (WGS) entry which is preliminary data.</text>
</comment>
<evidence type="ECO:0000256" key="7">
    <source>
        <dbReference type="ARBA" id="ARBA00023080"/>
    </source>
</evidence>
<accession>A0A3E0J8C2</accession>
<keyword evidence="5" id="KW-0067">ATP-binding</keyword>
<keyword evidence="8" id="KW-0051">Antiviral defense</keyword>
<feature type="domain" description="Cyclic GMP-AMP synthase DncV-like nucleotidyltransferase" evidence="12">
    <location>
        <begin position="60"/>
        <end position="138"/>
    </location>
</feature>
<dbReference type="GO" id="GO:0009117">
    <property type="term" value="P:nucleotide metabolic process"/>
    <property type="evidence" value="ECO:0007669"/>
    <property type="project" value="UniProtKB-KW"/>
</dbReference>
<dbReference type="GO" id="GO:0016779">
    <property type="term" value="F:nucleotidyltransferase activity"/>
    <property type="evidence" value="ECO:0007669"/>
    <property type="project" value="UniProtKB-KW"/>
</dbReference>
<dbReference type="Pfam" id="PF21654">
    <property type="entry name" value="DncV-like_NTFase"/>
    <property type="match status" value="1"/>
</dbReference>